<dbReference type="OrthoDB" id="9812355at2"/>
<dbReference type="GO" id="GO:0031992">
    <property type="term" value="F:energy transducer activity"/>
    <property type="evidence" value="ECO:0007669"/>
    <property type="project" value="TreeGrafter"/>
</dbReference>
<evidence type="ECO:0000256" key="9">
    <source>
        <dbReference type="ARBA" id="ARBA00023136"/>
    </source>
</evidence>
<evidence type="ECO:0000256" key="1">
    <source>
        <dbReference type="ARBA" id="ARBA00004383"/>
    </source>
</evidence>
<dbReference type="NCBIfam" id="TIGR01352">
    <property type="entry name" value="tonB_Cterm"/>
    <property type="match status" value="1"/>
</dbReference>
<comment type="subcellular location">
    <subcellularLocation>
        <location evidence="1">Cell inner membrane</location>
        <topology evidence="1">Single-pass membrane protein</topology>
        <orientation evidence="1">Periplasmic side</orientation>
    </subcellularLocation>
</comment>
<evidence type="ECO:0000256" key="8">
    <source>
        <dbReference type="ARBA" id="ARBA00022989"/>
    </source>
</evidence>
<name>A0A5C7AXU3_9BACT</name>
<evidence type="ECO:0000256" key="6">
    <source>
        <dbReference type="ARBA" id="ARBA00022692"/>
    </source>
</evidence>
<keyword evidence="6" id="KW-0812">Transmembrane</keyword>
<evidence type="ECO:0000256" key="2">
    <source>
        <dbReference type="ARBA" id="ARBA00006555"/>
    </source>
</evidence>
<dbReference type="InterPro" id="IPR037682">
    <property type="entry name" value="TonB_C"/>
</dbReference>
<dbReference type="GO" id="GO:0098797">
    <property type="term" value="C:plasma membrane protein complex"/>
    <property type="evidence" value="ECO:0007669"/>
    <property type="project" value="TreeGrafter"/>
</dbReference>
<dbReference type="AlphaFoldDB" id="A0A5C7AXU3"/>
<reference evidence="12 13" key="1">
    <citation type="submission" date="2019-08" db="EMBL/GenBank/DDBJ databases">
        <title>Genomes sequence of Algoriphagus aquimarinus ACAM450.</title>
        <authorList>
            <person name="Bowman J.P."/>
        </authorList>
    </citation>
    <scope>NUCLEOTIDE SEQUENCE [LARGE SCALE GENOMIC DNA]</scope>
    <source>
        <strain evidence="12 13">ACAM 450</strain>
    </source>
</reference>
<dbReference type="InterPro" id="IPR051045">
    <property type="entry name" value="TonB-dependent_transducer"/>
</dbReference>
<dbReference type="Gene3D" id="3.30.1150.10">
    <property type="match status" value="1"/>
</dbReference>
<dbReference type="Proteomes" id="UP000321935">
    <property type="component" value="Unassembled WGS sequence"/>
</dbReference>
<keyword evidence="5" id="KW-0997">Cell inner membrane</keyword>
<accession>A0A5C7AXU3</accession>
<keyword evidence="9" id="KW-0472">Membrane</keyword>
<dbReference type="GO" id="GO:0015031">
    <property type="term" value="P:protein transport"/>
    <property type="evidence" value="ECO:0007669"/>
    <property type="project" value="UniProtKB-KW"/>
</dbReference>
<keyword evidence="4" id="KW-1003">Cell membrane</keyword>
<dbReference type="EMBL" id="VORW01000002">
    <property type="protein sequence ID" value="TXE13620.1"/>
    <property type="molecule type" value="Genomic_DNA"/>
</dbReference>
<dbReference type="PANTHER" id="PTHR33446">
    <property type="entry name" value="PROTEIN TONB-RELATED"/>
    <property type="match status" value="1"/>
</dbReference>
<evidence type="ECO:0000256" key="4">
    <source>
        <dbReference type="ARBA" id="ARBA00022475"/>
    </source>
</evidence>
<dbReference type="Pfam" id="PF03544">
    <property type="entry name" value="TonB_C"/>
    <property type="match status" value="1"/>
</dbReference>
<feature type="domain" description="TonB C-terminal" evidence="11">
    <location>
        <begin position="55"/>
        <end position="145"/>
    </location>
</feature>
<evidence type="ECO:0000259" key="11">
    <source>
        <dbReference type="PROSITE" id="PS52015"/>
    </source>
</evidence>
<dbReference type="RefSeq" id="WP_146915888.1">
    <property type="nucleotide sequence ID" value="NZ_VORW01000002.1"/>
</dbReference>
<comment type="caution">
    <text evidence="12">The sequence shown here is derived from an EMBL/GenBank/DDBJ whole genome shotgun (WGS) entry which is preliminary data.</text>
</comment>
<proteinExistence type="inferred from homology"/>
<sequence>MKSTKRSLLLAGTALMFFTILSSFDGGNIGLDNYPSSFADTVKFVEVQELDVPPKPQGGMKGWNNYLSQNLKVPQTDRGNGTVIVVFLVQEDGSVTDVELLKSVSKGCDKAAMDVVKKSPKWEPGELDGKKVTSRMRLPIRFSFN</sequence>
<evidence type="ECO:0000313" key="13">
    <source>
        <dbReference type="Proteomes" id="UP000321935"/>
    </source>
</evidence>
<keyword evidence="7" id="KW-0653">Protein transport</keyword>
<dbReference type="SUPFAM" id="SSF74653">
    <property type="entry name" value="TolA/TonB C-terminal domain"/>
    <property type="match status" value="1"/>
</dbReference>
<keyword evidence="3" id="KW-0813">Transport</keyword>
<evidence type="ECO:0000256" key="7">
    <source>
        <dbReference type="ARBA" id="ARBA00022927"/>
    </source>
</evidence>
<dbReference type="PANTHER" id="PTHR33446:SF2">
    <property type="entry name" value="PROTEIN TONB"/>
    <property type="match status" value="1"/>
</dbReference>
<dbReference type="PROSITE" id="PS52015">
    <property type="entry name" value="TONB_CTD"/>
    <property type="match status" value="1"/>
</dbReference>
<feature type="signal peptide" evidence="10">
    <location>
        <begin position="1"/>
        <end position="23"/>
    </location>
</feature>
<keyword evidence="8" id="KW-1133">Transmembrane helix</keyword>
<dbReference type="GO" id="GO:0055085">
    <property type="term" value="P:transmembrane transport"/>
    <property type="evidence" value="ECO:0007669"/>
    <property type="project" value="InterPro"/>
</dbReference>
<protein>
    <submittedName>
        <fullName evidence="12">Energy transducer TonB</fullName>
    </submittedName>
</protein>
<feature type="chain" id="PRO_5022853283" evidence="10">
    <location>
        <begin position="24"/>
        <end position="145"/>
    </location>
</feature>
<evidence type="ECO:0000313" key="12">
    <source>
        <dbReference type="EMBL" id="TXE13620.1"/>
    </source>
</evidence>
<comment type="similarity">
    <text evidence="2">Belongs to the TonB family.</text>
</comment>
<evidence type="ECO:0000256" key="10">
    <source>
        <dbReference type="SAM" id="SignalP"/>
    </source>
</evidence>
<evidence type="ECO:0000256" key="3">
    <source>
        <dbReference type="ARBA" id="ARBA00022448"/>
    </source>
</evidence>
<evidence type="ECO:0000256" key="5">
    <source>
        <dbReference type="ARBA" id="ARBA00022519"/>
    </source>
</evidence>
<gene>
    <name evidence="12" type="ORF">ESV85_06515</name>
</gene>
<dbReference type="InterPro" id="IPR006260">
    <property type="entry name" value="TonB/TolA_C"/>
</dbReference>
<keyword evidence="10" id="KW-0732">Signal</keyword>
<organism evidence="12 13">
    <name type="scientific">Algoriphagus aquimarinus</name>
    <dbReference type="NCBI Taxonomy" id="237018"/>
    <lineage>
        <taxon>Bacteria</taxon>
        <taxon>Pseudomonadati</taxon>
        <taxon>Bacteroidota</taxon>
        <taxon>Cytophagia</taxon>
        <taxon>Cytophagales</taxon>
        <taxon>Cyclobacteriaceae</taxon>
        <taxon>Algoriphagus</taxon>
    </lineage>
</organism>